<protein>
    <recommendedName>
        <fullName evidence="1">Alpha-L-arabinofuranosidase C-terminal domain-containing protein</fullName>
    </recommendedName>
</protein>
<sequence length="271" mass="31615">DEEWVDYLSIHIYFPYLEPISTRKRHPEHERCYYALMASNPLIENYINNTWEDIISSMGKESQVKIAFDEWGVWYMTKDTVKTNYNLQDGIWTALVLMTFQKMSDKCPMANWAQLVNVIGMIQTDPDGLILTPVYLAFRLFIDHMYNNLVEEVKIDCETFDSPKYGRIPKRKDVPYIECNANINDDGNRLSIMIVNKHFTDKLKVNLELKGFIPSEKGTIVELSSESPFDYNTIENRNKIQIIEKDIENIKPNMTLELAAHSVTILKLTEK</sequence>
<dbReference type="SUPFAM" id="SSF51445">
    <property type="entry name" value="(Trans)glycosidases"/>
    <property type="match status" value="1"/>
</dbReference>
<dbReference type="PANTHER" id="PTHR43576:SF3">
    <property type="entry name" value="ALPHA-L-ARABINOFURANOSIDASE C"/>
    <property type="match status" value="1"/>
</dbReference>
<dbReference type="EMBL" id="BARU01016463">
    <property type="protein sequence ID" value="GAH60983.1"/>
    <property type="molecule type" value="Genomic_DNA"/>
</dbReference>
<accession>X1ITZ6</accession>
<dbReference type="SUPFAM" id="SSF51011">
    <property type="entry name" value="Glycosyl hydrolase domain"/>
    <property type="match status" value="1"/>
</dbReference>
<evidence type="ECO:0000259" key="1">
    <source>
        <dbReference type="SMART" id="SM00813"/>
    </source>
</evidence>
<dbReference type="GO" id="GO:0046556">
    <property type="term" value="F:alpha-L-arabinofuranosidase activity"/>
    <property type="evidence" value="ECO:0007669"/>
    <property type="project" value="UniProtKB-EC"/>
</dbReference>
<dbReference type="GO" id="GO:0000272">
    <property type="term" value="P:polysaccharide catabolic process"/>
    <property type="evidence" value="ECO:0007669"/>
    <property type="project" value="TreeGrafter"/>
</dbReference>
<dbReference type="Gene3D" id="2.60.40.1180">
    <property type="entry name" value="Golgi alpha-mannosidase II"/>
    <property type="match status" value="1"/>
</dbReference>
<name>X1ITZ6_9ZZZZ</name>
<dbReference type="SMART" id="SM00813">
    <property type="entry name" value="Alpha-L-AF_C"/>
    <property type="match status" value="1"/>
</dbReference>
<feature type="non-terminal residue" evidence="2">
    <location>
        <position position="1"/>
    </location>
</feature>
<feature type="domain" description="Alpha-L-arabinofuranosidase C-terminal" evidence="1">
    <location>
        <begin position="69"/>
        <end position="262"/>
    </location>
</feature>
<dbReference type="Pfam" id="PF06964">
    <property type="entry name" value="Alpha-L-AF_C"/>
    <property type="match status" value="1"/>
</dbReference>
<dbReference type="AlphaFoldDB" id="X1ITZ6"/>
<dbReference type="InterPro" id="IPR017853">
    <property type="entry name" value="GH"/>
</dbReference>
<evidence type="ECO:0000313" key="2">
    <source>
        <dbReference type="EMBL" id="GAH60983.1"/>
    </source>
</evidence>
<dbReference type="InterPro" id="IPR013780">
    <property type="entry name" value="Glyco_hydro_b"/>
</dbReference>
<proteinExistence type="predicted"/>
<dbReference type="InterPro" id="IPR010720">
    <property type="entry name" value="Alpha-L-AF_C"/>
</dbReference>
<comment type="caution">
    <text evidence="2">The sequence shown here is derived from an EMBL/GenBank/DDBJ whole genome shotgun (WGS) entry which is preliminary data.</text>
</comment>
<reference evidence="2" key="1">
    <citation type="journal article" date="2014" name="Front. Microbiol.">
        <title>High frequency of phylogenetically diverse reductive dehalogenase-homologous genes in deep subseafloor sedimentary metagenomes.</title>
        <authorList>
            <person name="Kawai M."/>
            <person name="Futagami T."/>
            <person name="Toyoda A."/>
            <person name="Takaki Y."/>
            <person name="Nishi S."/>
            <person name="Hori S."/>
            <person name="Arai W."/>
            <person name="Tsubouchi T."/>
            <person name="Morono Y."/>
            <person name="Uchiyama I."/>
            <person name="Ito T."/>
            <person name="Fujiyama A."/>
            <person name="Inagaki F."/>
            <person name="Takami H."/>
        </authorList>
    </citation>
    <scope>NUCLEOTIDE SEQUENCE</scope>
    <source>
        <strain evidence="2">Expedition CK06-06</strain>
    </source>
</reference>
<dbReference type="PANTHER" id="PTHR43576">
    <property type="entry name" value="ALPHA-L-ARABINOFURANOSIDASE C-RELATED"/>
    <property type="match status" value="1"/>
</dbReference>
<dbReference type="GO" id="GO:0046373">
    <property type="term" value="P:L-arabinose metabolic process"/>
    <property type="evidence" value="ECO:0007669"/>
    <property type="project" value="InterPro"/>
</dbReference>
<organism evidence="2">
    <name type="scientific">marine sediment metagenome</name>
    <dbReference type="NCBI Taxonomy" id="412755"/>
    <lineage>
        <taxon>unclassified sequences</taxon>
        <taxon>metagenomes</taxon>
        <taxon>ecological metagenomes</taxon>
    </lineage>
</organism>
<gene>
    <name evidence="2" type="ORF">S03H2_27356</name>
</gene>
<dbReference type="Gene3D" id="3.20.20.80">
    <property type="entry name" value="Glycosidases"/>
    <property type="match status" value="1"/>
</dbReference>